<dbReference type="InterPro" id="IPR050169">
    <property type="entry name" value="Krueppel_C2H2_ZnF"/>
</dbReference>
<dbReference type="PANTHER" id="PTHR23232:SF117">
    <property type="entry name" value="KRAB DOMAIN-CONTAINING PROTEIN"/>
    <property type="match status" value="1"/>
</dbReference>
<evidence type="ECO:0000313" key="2">
    <source>
        <dbReference type="Ensembl" id="ENSMODP00000058745.1"/>
    </source>
</evidence>
<dbReference type="InParanoid" id="A0A5F8HF80"/>
<sequence length="83" mass="9891">PTKFQIQNFEAVTFKDVAVEFTQEEWHLLTPYQKELYKEVILENAWNLLPVGIPAPPEELFSYLKQTEAWWMLEQEGLRSYCP</sequence>
<dbReference type="SUPFAM" id="SSF109640">
    <property type="entry name" value="KRAB domain (Kruppel-associated box)"/>
    <property type="match status" value="1"/>
</dbReference>
<dbReference type="PROSITE" id="PS50805">
    <property type="entry name" value="KRAB"/>
    <property type="match status" value="1"/>
</dbReference>
<feature type="domain" description="KRAB" evidence="1">
    <location>
        <begin position="12"/>
        <end position="83"/>
    </location>
</feature>
<name>A0A5F8HF80_MONDO</name>
<evidence type="ECO:0000313" key="3">
    <source>
        <dbReference type="Proteomes" id="UP000002280"/>
    </source>
</evidence>
<dbReference type="OMA" id="KSSWNYR"/>
<dbReference type="InterPro" id="IPR036051">
    <property type="entry name" value="KRAB_dom_sf"/>
</dbReference>
<dbReference type="Pfam" id="PF01352">
    <property type="entry name" value="KRAB"/>
    <property type="match status" value="1"/>
</dbReference>
<keyword evidence="3" id="KW-1185">Reference proteome</keyword>
<dbReference type="PANTHER" id="PTHR23232">
    <property type="entry name" value="KRAB DOMAIN C2H2 ZINC FINGER"/>
    <property type="match status" value="1"/>
</dbReference>
<dbReference type="GeneTree" id="ENSGT00940000161954"/>
<dbReference type="AlphaFoldDB" id="A0A5F8HF80"/>
<accession>A0A5F8HF80</accession>
<proteinExistence type="predicted"/>
<reference evidence="2 3" key="1">
    <citation type="journal article" date="2007" name="Nature">
        <title>Genome of the marsupial Monodelphis domestica reveals innovation in non-coding sequences.</title>
        <authorList>
            <person name="Mikkelsen T.S."/>
            <person name="Wakefield M.J."/>
            <person name="Aken B."/>
            <person name="Amemiya C.T."/>
            <person name="Chang J.L."/>
            <person name="Duke S."/>
            <person name="Garber M."/>
            <person name="Gentles A.J."/>
            <person name="Goodstadt L."/>
            <person name="Heger A."/>
            <person name="Jurka J."/>
            <person name="Kamal M."/>
            <person name="Mauceli E."/>
            <person name="Searle S.M."/>
            <person name="Sharpe T."/>
            <person name="Baker M.L."/>
            <person name="Batzer M.A."/>
            <person name="Benos P.V."/>
            <person name="Belov K."/>
            <person name="Clamp M."/>
            <person name="Cook A."/>
            <person name="Cuff J."/>
            <person name="Das R."/>
            <person name="Davidow L."/>
            <person name="Deakin J.E."/>
            <person name="Fazzari M.J."/>
            <person name="Glass J.L."/>
            <person name="Grabherr M."/>
            <person name="Greally J.M."/>
            <person name="Gu W."/>
            <person name="Hore T.A."/>
            <person name="Huttley G.A."/>
            <person name="Kleber M."/>
            <person name="Jirtle R.L."/>
            <person name="Koina E."/>
            <person name="Lee J.T."/>
            <person name="Mahony S."/>
            <person name="Marra M.A."/>
            <person name="Miller R.D."/>
            <person name="Nicholls R.D."/>
            <person name="Oda M."/>
            <person name="Papenfuss A.T."/>
            <person name="Parra Z.E."/>
            <person name="Pollock D.D."/>
            <person name="Ray D.A."/>
            <person name="Schein J.E."/>
            <person name="Speed T.P."/>
            <person name="Thompson K."/>
            <person name="VandeBerg J.L."/>
            <person name="Wade C.M."/>
            <person name="Walker J.A."/>
            <person name="Waters P.D."/>
            <person name="Webber C."/>
            <person name="Weidman J.R."/>
            <person name="Xie X."/>
            <person name="Zody M.C."/>
            <person name="Baldwin J."/>
            <person name="Abdouelleil A."/>
            <person name="Abdulkadir J."/>
            <person name="Abebe A."/>
            <person name="Abera B."/>
            <person name="Abreu J."/>
            <person name="Acer S.C."/>
            <person name="Aftuck L."/>
            <person name="Alexander A."/>
            <person name="An P."/>
            <person name="Anderson E."/>
            <person name="Anderson S."/>
            <person name="Arachi H."/>
            <person name="Azer M."/>
            <person name="Bachantsang P."/>
            <person name="Barry A."/>
            <person name="Bayul T."/>
            <person name="Berlin A."/>
            <person name="Bessette D."/>
            <person name="Bloom T."/>
            <person name="Bloom T."/>
            <person name="Boguslavskiy L."/>
            <person name="Bonnet C."/>
            <person name="Boukhgalter B."/>
            <person name="Bourzgui I."/>
            <person name="Brown A."/>
            <person name="Cahill P."/>
            <person name="Channer S."/>
            <person name="Cheshatsang Y."/>
            <person name="Chuda L."/>
            <person name="Citroen M."/>
            <person name="Collymore A."/>
            <person name="Cooke P."/>
            <person name="Costello M."/>
            <person name="D'Aco K."/>
            <person name="Daza R."/>
            <person name="De Haan G."/>
            <person name="DeGray S."/>
            <person name="DeMaso C."/>
            <person name="Dhargay N."/>
            <person name="Dooley K."/>
            <person name="Dooley E."/>
            <person name="Doricent M."/>
            <person name="Dorje P."/>
            <person name="Dorjee K."/>
            <person name="Dupes A."/>
            <person name="Elong R."/>
            <person name="Falk J."/>
            <person name="Farina A."/>
            <person name="Faro S."/>
            <person name="Ferguson D."/>
            <person name="Fisher S."/>
            <person name="Foley C.D."/>
            <person name="Franke A."/>
            <person name="Friedrich D."/>
            <person name="Gadbois L."/>
            <person name="Gearin G."/>
            <person name="Gearin C.R."/>
            <person name="Giannoukos G."/>
            <person name="Goode T."/>
            <person name="Graham J."/>
            <person name="Grandbois E."/>
            <person name="Grewal S."/>
            <person name="Gyaltsen K."/>
            <person name="Hafez N."/>
            <person name="Hagos B."/>
            <person name="Hall J."/>
            <person name="Henson C."/>
            <person name="Hollinger A."/>
            <person name="Honan T."/>
            <person name="Huard M.D."/>
            <person name="Hughes L."/>
            <person name="Hurhula B."/>
            <person name="Husby M.E."/>
            <person name="Kamat A."/>
            <person name="Kanga B."/>
            <person name="Kashin S."/>
            <person name="Khazanovich D."/>
            <person name="Kisner P."/>
            <person name="Lance K."/>
            <person name="Lara M."/>
            <person name="Lee W."/>
            <person name="Lennon N."/>
            <person name="Letendre F."/>
            <person name="LeVine R."/>
            <person name="Lipovsky A."/>
            <person name="Liu X."/>
            <person name="Liu J."/>
            <person name="Liu S."/>
            <person name="Lokyitsang T."/>
            <person name="Lokyitsang Y."/>
            <person name="Lubonja R."/>
            <person name="Lui A."/>
            <person name="MacDonald P."/>
            <person name="Magnisalis V."/>
            <person name="Maru K."/>
            <person name="Matthews C."/>
            <person name="McCusker W."/>
            <person name="McDonough S."/>
            <person name="Mehta T."/>
            <person name="Meldrim J."/>
            <person name="Meneus L."/>
            <person name="Mihai O."/>
            <person name="Mihalev A."/>
            <person name="Mihova T."/>
            <person name="Mittelman R."/>
            <person name="Mlenga V."/>
            <person name="Montmayeur A."/>
            <person name="Mulrain L."/>
            <person name="Navidi A."/>
            <person name="Naylor J."/>
            <person name="Negash T."/>
            <person name="Nguyen T."/>
            <person name="Nguyen N."/>
            <person name="Nicol R."/>
            <person name="Norbu C."/>
            <person name="Norbu N."/>
            <person name="Novod N."/>
            <person name="O'Neill B."/>
            <person name="Osman S."/>
            <person name="Markiewicz E."/>
            <person name="Oyono O.L."/>
            <person name="Patti C."/>
            <person name="Phunkhang P."/>
            <person name="Pierre F."/>
            <person name="Priest M."/>
            <person name="Raghuraman S."/>
            <person name="Rege F."/>
            <person name="Reyes R."/>
            <person name="Rise C."/>
            <person name="Rogov P."/>
            <person name="Ross K."/>
            <person name="Ryan E."/>
            <person name="Settipalli S."/>
            <person name="Shea T."/>
            <person name="Sherpa N."/>
            <person name="Shi L."/>
            <person name="Shih D."/>
            <person name="Sparrow T."/>
            <person name="Spaulding J."/>
            <person name="Stalker J."/>
            <person name="Stange-Thomann N."/>
            <person name="Stavropoulos S."/>
            <person name="Stone C."/>
            <person name="Strader C."/>
            <person name="Tesfaye S."/>
            <person name="Thomson T."/>
            <person name="Thoulutsang Y."/>
            <person name="Thoulutsang D."/>
            <person name="Topham K."/>
            <person name="Topping I."/>
            <person name="Tsamla T."/>
            <person name="Vassiliev H."/>
            <person name="Vo A."/>
            <person name="Wangchuk T."/>
            <person name="Wangdi T."/>
            <person name="Weiand M."/>
            <person name="Wilkinson J."/>
            <person name="Wilson A."/>
            <person name="Yadav S."/>
            <person name="Young G."/>
            <person name="Yu Q."/>
            <person name="Zembek L."/>
            <person name="Zhong D."/>
            <person name="Zimmer A."/>
            <person name="Zwirko Z."/>
            <person name="Jaffe D.B."/>
            <person name="Alvarez P."/>
            <person name="Brockman W."/>
            <person name="Butler J."/>
            <person name="Chin C."/>
            <person name="Gnerre S."/>
            <person name="MacCallum I."/>
            <person name="Graves J.A."/>
            <person name="Ponting C.P."/>
            <person name="Breen M."/>
            <person name="Samollow P.B."/>
            <person name="Lander E.S."/>
            <person name="Lindblad-Toh K."/>
        </authorList>
    </citation>
    <scope>NUCLEOTIDE SEQUENCE [LARGE SCALE GENOMIC DNA]</scope>
</reference>
<organism evidence="2 3">
    <name type="scientific">Monodelphis domestica</name>
    <name type="common">Gray short-tailed opossum</name>
    <dbReference type="NCBI Taxonomy" id="13616"/>
    <lineage>
        <taxon>Eukaryota</taxon>
        <taxon>Metazoa</taxon>
        <taxon>Chordata</taxon>
        <taxon>Craniata</taxon>
        <taxon>Vertebrata</taxon>
        <taxon>Euteleostomi</taxon>
        <taxon>Mammalia</taxon>
        <taxon>Metatheria</taxon>
        <taxon>Didelphimorphia</taxon>
        <taxon>Didelphidae</taxon>
        <taxon>Monodelphis</taxon>
    </lineage>
</organism>
<dbReference type="Proteomes" id="UP000002280">
    <property type="component" value="Chromosome 2"/>
</dbReference>
<dbReference type="InterPro" id="IPR001909">
    <property type="entry name" value="KRAB"/>
</dbReference>
<dbReference type="GO" id="GO:0006355">
    <property type="term" value="P:regulation of DNA-templated transcription"/>
    <property type="evidence" value="ECO:0007669"/>
    <property type="project" value="InterPro"/>
</dbReference>
<dbReference type="Bgee" id="ENSMODG00000051238">
    <property type="expression patterns" value="Expressed in skeleton of lower jaw and 1 other cell type or tissue"/>
</dbReference>
<dbReference type="SMART" id="SM00349">
    <property type="entry name" value="KRAB"/>
    <property type="match status" value="1"/>
</dbReference>
<evidence type="ECO:0000259" key="1">
    <source>
        <dbReference type="PROSITE" id="PS50805"/>
    </source>
</evidence>
<dbReference type="Gene3D" id="6.10.140.140">
    <property type="match status" value="1"/>
</dbReference>
<reference evidence="2" key="2">
    <citation type="submission" date="2025-08" db="UniProtKB">
        <authorList>
            <consortium name="Ensembl"/>
        </authorList>
    </citation>
    <scope>IDENTIFICATION</scope>
</reference>
<protein>
    <recommendedName>
        <fullName evidence="1">KRAB domain-containing protein</fullName>
    </recommendedName>
</protein>
<reference evidence="2" key="3">
    <citation type="submission" date="2025-09" db="UniProtKB">
        <authorList>
            <consortium name="Ensembl"/>
        </authorList>
    </citation>
    <scope>IDENTIFICATION</scope>
</reference>
<dbReference type="CDD" id="cd07765">
    <property type="entry name" value="KRAB_A-box"/>
    <property type="match status" value="1"/>
</dbReference>
<dbReference type="Ensembl" id="ENSMODT00000069255.1">
    <property type="protein sequence ID" value="ENSMODP00000058745.1"/>
    <property type="gene ID" value="ENSMODG00000051238.1"/>
</dbReference>